<dbReference type="Gene3D" id="3.10.490.10">
    <property type="entry name" value="Gamma-glutamyl cyclotransferase-like"/>
    <property type="match status" value="1"/>
</dbReference>
<dbReference type="InterPro" id="IPR017939">
    <property type="entry name" value="G-Glutamylcylcotransferase"/>
</dbReference>
<evidence type="ECO:0000256" key="2">
    <source>
        <dbReference type="PIRSR" id="PIRSR617939-1"/>
    </source>
</evidence>
<keyword evidence="5" id="KW-1185">Reference proteome</keyword>
<protein>
    <recommendedName>
        <fullName evidence="3">Gamma-glutamylcyclotransferase AIG2-like domain-containing protein</fullName>
    </recommendedName>
</protein>
<accession>A0A1Y4LZ86</accession>
<dbReference type="InterPro" id="IPR013024">
    <property type="entry name" value="GGCT-like"/>
</dbReference>
<evidence type="ECO:0000313" key="4">
    <source>
        <dbReference type="EMBL" id="OUP60969.1"/>
    </source>
</evidence>
<dbReference type="GO" id="GO:0003839">
    <property type="term" value="F:gamma-glutamylcyclotransferase activity"/>
    <property type="evidence" value="ECO:0007669"/>
    <property type="project" value="InterPro"/>
</dbReference>
<dbReference type="PANTHER" id="PTHR12935">
    <property type="entry name" value="GAMMA-GLUTAMYLCYCLOTRANSFERASE"/>
    <property type="match status" value="1"/>
</dbReference>
<dbReference type="Pfam" id="PF06094">
    <property type="entry name" value="GGACT"/>
    <property type="match status" value="1"/>
</dbReference>
<name>A0A1Y4LZ86_9FIRM</name>
<evidence type="ECO:0000256" key="1">
    <source>
        <dbReference type="ARBA" id="ARBA00023239"/>
    </source>
</evidence>
<dbReference type="PANTHER" id="PTHR12935:SF0">
    <property type="entry name" value="GAMMA-GLUTAMYLCYCLOTRANSFERASE"/>
    <property type="match status" value="1"/>
</dbReference>
<gene>
    <name evidence="4" type="ORF">B5F14_05305</name>
</gene>
<sequence length="152" mass="17753">MMSNIKYLDLYYAAYGSNMNLEEMKKRCPDAKHEGTGTIEGYELLFCGEAGRAYLNVRPNSAKKVNVCLFKISENDLKSLDEYEEYPKLYGRSKCDVFMDDGSIKQAFFYEMDTKYDVMRPTESYYKRCEQGYIDNDIDTLYLKQALEKSTK</sequence>
<dbReference type="CDD" id="cd06661">
    <property type="entry name" value="GGCT_like"/>
    <property type="match status" value="1"/>
</dbReference>
<feature type="domain" description="Gamma-glutamylcyclotransferase AIG2-like" evidence="3">
    <location>
        <begin position="13"/>
        <end position="114"/>
    </location>
</feature>
<reference evidence="5" key="1">
    <citation type="submission" date="2017-04" db="EMBL/GenBank/DDBJ databases">
        <title>Function of individual gut microbiota members based on whole genome sequencing of pure cultures obtained from chicken caecum.</title>
        <authorList>
            <person name="Medvecky M."/>
            <person name="Cejkova D."/>
            <person name="Polansky O."/>
            <person name="Karasova D."/>
            <person name="Kubasova T."/>
            <person name="Cizek A."/>
            <person name="Rychlik I."/>
        </authorList>
    </citation>
    <scope>NUCLEOTIDE SEQUENCE [LARGE SCALE GENOMIC DNA]</scope>
    <source>
        <strain evidence="5">An178</strain>
    </source>
</reference>
<dbReference type="EMBL" id="NFKM01000008">
    <property type="protein sequence ID" value="OUP60969.1"/>
    <property type="molecule type" value="Genomic_DNA"/>
</dbReference>
<organism evidence="4 5">
    <name type="scientific">Faecalitalea cylindroides</name>
    <dbReference type="NCBI Taxonomy" id="39483"/>
    <lineage>
        <taxon>Bacteria</taxon>
        <taxon>Bacillati</taxon>
        <taxon>Bacillota</taxon>
        <taxon>Erysipelotrichia</taxon>
        <taxon>Erysipelotrichales</taxon>
        <taxon>Erysipelotrichaceae</taxon>
        <taxon>Faecalitalea</taxon>
    </lineage>
</organism>
<evidence type="ECO:0000259" key="3">
    <source>
        <dbReference type="Pfam" id="PF06094"/>
    </source>
</evidence>
<keyword evidence="1" id="KW-0456">Lyase</keyword>
<feature type="active site" description="Proton acceptor" evidence="2">
    <location>
        <position position="84"/>
    </location>
</feature>
<dbReference type="InterPro" id="IPR009288">
    <property type="entry name" value="AIG2-like_dom"/>
</dbReference>
<dbReference type="AlphaFoldDB" id="A0A1Y4LZ86"/>
<dbReference type="SUPFAM" id="SSF110857">
    <property type="entry name" value="Gamma-glutamyl cyclotransferase-like"/>
    <property type="match status" value="1"/>
</dbReference>
<proteinExistence type="predicted"/>
<comment type="caution">
    <text evidence="4">The sequence shown here is derived from an EMBL/GenBank/DDBJ whole genome shotgun (WGS) entry which is preliminary data.</text>
</comment>
<dbReference type="Proteomes" id="UP000195447">
    <property type="component" value="Unassembled WGS sequence"/>
</dbReference>
<evidence type="ECO:0000313" key="5">
    <source>
        <dbReference type="Proteomes" id="UP000195447"/>
    </source>
</evidence>
<dbReference type="InterPro" id="IPR036568">
    <property type="entry name" value="GGCT-like_sf"/>
</dbReference>